<sequence length="483" mass="52524">MSTSGEYSHSVTGTEIIEDALLKCGAKQEGEDIPPEQITSGLRQLNNLVKFIASKQTRNLWRRDEVMVFLNSQQPKYLLGPASTDAEWCLESQFTSTQLNGAASEDDTSLTLDSTAGMRAGDRFGLEMDDLTRDWMSVTSIDSATTVTVPALTGDAADNATVYTYTTKTSEVIKVETLVDGALGAGATTIVTDSTTGMSTGDRFSYVATDDTTVFSKITTVDDGTDLTVPTTAKAIADDARLIVFKTTVNQNAIITALSSSVSANDETIPVDSTAGSTAGDVISVVLTDASTQWMAIEQVVSSTILAIPPGIGASSDDAVVTIYTIKPPRPLRVLHARRRSDPDGEDIEIDIESQELYRDQPLKTTSGTPVFLTYKPTLVSGTLEIWQPPNSVQMFIGLTVERPFEDFDAAGDSPDFPQEWFDPLVYIMAERLEPEYRVLDPIRLQMLSKKATEMWDWVNDFDDDTGSVYFIADFEGSRGYGS</sequence>
<name>A0A0F9JD95_9ZZZZ</name>
<reference evidence="1" key="1">
    <citation type="journal article" date="2015" name="Nature">
        <title>Complex archaea that bridge the gap between prokaryotes and eukaryotes.</title>
        <authorList>
            <person name="Spang A."/>
            <person name="Saw J.H."/>
            <person name="Jorgensen S.L."/>
            <person name="Zaremba-Niedzwiedzka K."/>
            <person name="Martijn J."/>
            <person name="Lind A.E."/>
            <person name="van Eijk R."/>
            <person name="Schleper C."/>
            <person name="Guy L."/>
            <person name="Ettema T.J."/>
        </authorList>
    </citation>
    <scope>NUCLEOTIDE SEQUENCE</scope>
</reference>
<organism evidence="1">
    <name type="scientific">marine sediment metagenome</name>
    <dbReference type="NCBI Taxonomy" id="412755"/>
    <lineage>
        <taxon>unclassified sequences</taxon>
        <taxon>metagenomes</taxon>
        <taxon>ecological metagenomes</taxon>
    </lineage>
</organism>
<protein>
    <submittedName>
        <fullName evidence="1">Uncharacterized protein</fullName>
    </submittedName>
</protein>
<accession>A0A0F9JD95</accession>
<comment type="caution">
    <text evidence="1">The sequence shown here is derived from an EMBL/GenBank/DDBJ whole genome shotgun (WGS) entry which is preliminary data.</text>
</comment>
<dbReference type="AlphaFoldDB" id="A0A0F9JD95"/>
<proteinExistence type="predicted"/>
<gene>
    <name evidence="1" type="ORF">LCGC14_1770780</name>
</gene>
<evidence type="ECO:0000313" key="1">
    <source>
        <dbReference type="EMBL" id="KKM03801.1"/>
    </source>
</evidence>
<dbReference type="EMBL" id="LAZR01016598">
    <property type="protein sequence ID" value="KKM03801.1"/>
    <property type="molecule type" value="Genomic_DNA"/>
</dbReference>